<keyword evidence="2" id="KW-1185">Reference proteome</keyword>
<evidence type="ECO:0000313" key="1">
    <source>
        <dbReference type="EMBL" id="PUZ57317.1"/>
    </source>
</evidence>
<organism evidence="1 2">
    <name type="scientific">Panicum hallii var. hallii</name>
    <dbReference type="NCBI Taxonomy" id="1504633"/>
    <lineage>
        <taxon>Eukaryota</taxon>
        <taxon>Viridiplantae</taxon>
        <taxon>Streptophyta</taxon>
        <taxon>Embryophyta</taxon>
        <taxon>Tracheophyta</taxon>
        <taxon>Spermatophyta</taxon>
        <taxon>Magnoliopsida</taxon>
        <taxon>Liliopsida</taxon>
        <taxon>Poales</taxon>
        <taxon>Poaceae</taxon>
        <taxon>PACMAD clade</taxon>
        <taxon>Panicoideae</taxon>
        <taxon>Panicodae</taxon>
        <taxon>Paniceae</taxon>
        <taxon>Panicinae</taxon>
        <taxon>Panicum</taxon>
        <taxon>Panicum sect. Panicum</taxon>
    </lineage>
</organism>
<accession>A0A2T7DP12</accession>
<protein>
    <submittedName>
        <fullName evidence="1">Uncharacterized protein</fullName>
    </submittedName>
</protein>
<reference evidence="1 2" key="1">
    <citation type="submission" date="2018-04" db="EMBL/GenBank/DDBJ databases">
        <title>WGS assembly of Panicum hallii var. hallii HAL2.</title>
        <authorList>
            <person name="Lovell J."/>
            <person name="Jenkins J."/>
            <person name="Lowry D."/>
            <person name="Mamidi S."/>
            <person name="Sreedasyam A."/>
            <person name="Weng X."/>
            <person name="Barry K."/>
            <person name="Bonette J."/>
            <person name="Campitelli B."/>
            <person name="Daum C."/>
            <person name="Gordon S."/>
            <person name="Gould B."/>
            <person name="Lipzen A."/>
            <person name="MacQueen A."/>
            <person name="Palacio-Mejia J."/>
            <person name="Plott C."/>
            <person name="Shakirov E."/>
            <person name="Shu S."/>
            <person name="Yoshinaga Y."/>
            <person name="Zane M."/>
            <person name="Rokhsar D."/>
            <person name="Grimwood J."/>
            <person name="Schmutz J."/>
            <person name="Juenger T."/>
        </authorList>
    </citation>
    <scope>NUCLEOTIDE SEQUENCE [LARGE SCALE GENOMIC DNA]</scope>
    <source>
        <strain evidence="2">cv. HAL2</strain>
    </source>
</reference>
<gene>
    <name evidence="1" type="ORF">GQ55_5G420800</name>
</gene>
<dbReference type="Proteomes" id="UP000244336">
    <property type="component" value="Chromosome 5"/>
</dbReference>
<dbReference type="EMBL" id="CM009753">
    <property type="protein sequence ID" value="PUZ57317.1"/>
    <property type="molecule type" value="Genomic_DNA"/>
</dbReference>
<evidence type="ECO:0000313" key="2">
    <source>
        <dbReference type="Proteomes" id="UP000244336"/>
    </source>
</evidence>
<sequence>MHACCRAVVCCGGTRTTSNTAMHMETEAVAAGHAKGQSLLVTKRSTLDYTPGRTYLIRDSRRRKKGETAAGDGKNHTTWQEQYSCLFQKKKNSTRISFCMIL</sequence>
<proteinExistence type="predicted"/>
<dbReference type="Gramene" id="PUZ57317">
    <property type="protein sequence ID" value="PUZ57317"/>
    <property type="gene ID" value="GQ55_5G420800"/>
</dbReference>
<dbReference type="AlphaFoldDB" id="A0A2T7DP12"/>
<name>A0A2T7DP12_9POAL</name>